<gene>
    <name evidence="2" type="ORF">J2Z83_002422</name>
</gene>
<comment type="caution">
    <text evidence="2">The sequence shown here is derived from an EMBL/GenBank/DDBJ whole genome shotgun (WGS) entry which is preliminary data.</text>
</comment>
<keyword evidence="1" id="KW-0812">Transmembrane</keyword>
<accession>A0ABS4IH79</accession>
<name>A0ABS4IH79_9BACI</name>
<sequence length="198" mass="23197">MNSVFLVQDSWVITMLSVYILALTLYLCIIYLQKIDFYSLKGGKVKKPQNRRPVSLLFQVHVIPLLIGALQFFSEGLENWLSTVVHFVVLSTYIILFIAIVKHIFYILAYKRNAYTDVWSIDIGQSKVYYILAIIVFPFSFFFEWSVLTWLPLVFLIYGFITKVGAEDALKANEQRAYMERLEEENKQLRKQLSQNED</sequence>
<proteinExistence type="predicted"/>
<dbReference type="Proteomes" id="UP001519345">
    <property type="component" value="Unassembled WGS sequence"/>
</dbReference>
<keyword evidence="1" id="KW-0472">Membrane</keyword>
<protein>
    <recommendedName>
        <fullName evidence="4">DUF1295 domain-containing protein</fullName>
    </recommendedName>
</protein>
<keyword evidence="3" id="KW-1185">Reference proteome</keyword>
<evidence type="ECO:0000256" key="1">
    <source>
        <dbReference type="SAM" id="Phobius"/>
    </source>
</evidence>
<feature type="transmembrane region" description="Helical" evidence="1">
    <location>
        <begin position="12"/>
        <end position="32"/>
    </location>
</feature>
<feature type="transmembrane region" description="Helical" evidence="1">
    <location>
        <begin position="53"/>
        <end position="73"/>
    </location>
</feature>
<evidence type="ECO:0000313" key="2">
    <source>
        <dbReference type="EMBL" id="MBP1970304.1"/>
    </source>
</evidence>
<organism evidence="2 3">
    <name type="scientific">Virgibacillus natechei</name>
    <dbReference type="NCBI Taxonomy" id="1216297"/>
    <lineage>
        <taxon>Bacteria</taxon>
        <taxon>Bacillati</taxon>
        <taxon>Bacillota</taxon>
        <taxon>Bacilli</taxon>
        <taxon>Bacillales</taxon>
        <taxon>Bacillaceae</taxon>
        <taxon>Virgibacillus</taxon>
    </lineage>
</organism>
<evidence type="ECO:0008006" key="4">
    <source>
        <dbReference type="Google" id="ProtNLM"/>
    </source>
</evidence>
<feature type="transmembrane region" description="Helical" evidence="1">
    <location>
        <begin position="85"/>
        <end position="108"/>
    </location>
</feature>
<feature type="transmembrane region" description="Helical" evidence="1">
    <location>
        <begin position="128"/>
        <end position="161"/>
    </location>
</feature>
<evidence type="ECO:0000313" key="3">
    <source>
        <dbReference type="Proteomes" id="UP001519345"/>
    </source>
</evidence>
<dbReference type="EMBL" id="JAGGKX010000012">
    <property type="protein sequence ID" value="MBP1970304.1"/>
    <property type="molecule type" value="Genomic_DNA"/>
</dbReference>
<dbReference type="RefSeq" id="WP_209463443.1">
    <property type="nucleotide sequence ID" value="NZ_CP110224.1"/>
</dbReference>
<keyword evidence="1" id="KW-1133">Transmembrane helix</keyword>
<reference evidence="2 3" key="1">
    <citation type="submission" date="2021-03" db="EMBL/GenBank/DDBJ databases">
        <title>Genomic Encyclopedia of Type Strains, Phase IV (KMG-IV): sequencing the most valuable type-strain genomes for metagenomic binning, comparative biology and taxonomic classification.</title>
        <authorList>
            <person name="Goeker M."/>
        </authorList>
    </citation>
    <scope>NUCLEOTIDE SEQUENCE [LARGE SCALE GENOMIC DNA]</scope>
    <source>
        <strain evidence="2 3">DSM 25609</strain>
    </source>
</reference>